<gene>
    <name evidence="2" type="ORF">Tci_924589</name>
</gene>
<reference evidence="2" key="1">
    <citation type="journal article" date="2019" name="Sci. Rep.">
        <title>Draft genome of Tanacetum cinerariifolium, the natural source of mosquito coil.</title>
        <authorList>
            <person name="Yamashiro T."/>
            <person name="Shiraishi A."/>
            <person name="Satake H."/>
            <person name="Nakayama K."/>
        </authorList>
    </citation>
    <scope>NUCLEOTIDE SEQUENCE</scope>
</reference>
<dbReference type="AlphaFoldDB" id="A0A699X294"/>
<organism evidence="2">
    <name type="scientific">Tanacetum cinerariifolium</name>
    <name type="common">Dalmatian daisy</name>
    <name type="synonym">Chrysanthemum cinerariifolium</name>
    <dbReference type="NCBI Taxonomy" id="118510"/>
    <lineage>
        <taxon>Eukaryota</taxon>
        <taxon>Viridiplantae</taxon>
        <taxon>Streptophyta</taxon>
        <taxon>Embryophyta</taxon>
        <taxon>Tracheophyta</taxon>
        <taxon>Spermatophyta</taxon>
        <taxon>Magnoliopsida</taxon>
        <taxon>eudicotyledons</taxon>
        <taxon>Gunneridae</taxon>
        <taxon>Pentapetalae</taxon>
        <taxon>asterids</taxon>
        <taxon>campanulids</taxon>
        <taxon>Asterales</taxon>
        <taxon>Asteraceae</taxon>
        <taxon>Asteroideae</taxon>
        <taxon>Anthemideae</taxon>
        <taxon>Anthemidinae</taxon>
        <taxon>Tanacetum</taxon>
    </lineage>
</organism>
<feature type="region of interest" description="Disordered" evidence="1">
    <location>
        <begin position="63"/>
        <end position="97"/>
    </location>
</feature>
<comment type="caution">
    <text evidence="2">The sequence shown here is derived from an EMBL/GenBank/DDBJ whole genome shotgun (WGS) entry which is preliminary data.</text>
</comment>
<proteinExistence type="predicted"/>
<protein>
    <submittedName>
        <fullName evidence="2">Uncharacterized protein</fullName>
    </submittedName>
</protein>
<sequence>ASHGLPPLAHCLARAVARSTARHRRWLHHHPGDHDQLFGHGRRHRRRRPRRYRLPLRLSAVRHASNAHRYRAAGRAGGGHSTRRGQAGGTVEQAVIG</sequence>
<feature type="region of interest" description="Disordered" evidence="1">
    <location>
        <begin position="29"/>
        <end position="48"/>
    </location>
</feature>
<evidence type="ECO:0000256" key="1">
    <source>
        <dbReference type="SAM" id="MobiDB-lite"/>
    </source>
</evidence>
<feature type="non-terminal residue" evidence="2">
    <location>
        <position position="1"/>
    </location>
</feature>
<evidence type="ECO:0000313" key="2">
    <source>
        <dbReference type="EMBL" id="GFD52620.1"/>
    </source>
</evidence>
<dbReference type="EMBL" id="BKCJ011784515">
    <property type="protein sequence ID" value="GFD52620.1"/>
    <property type="molecule type" value="Genomic_DNA"/>
</dbReference>
<name>A0A699X294_TANCI</name>
<accession>A0A699X294</accession>